<evidence type="ECO:0000313" key="1">
    <source>
        <dbReference type="EMBL" id="CUH83464.1"/>
    </source>
</evidence>
<reference evidence="1 2" key="1">
    <citation type="submission" date="2015-09" db="EMBL/GenBank/DDBJ databases">
        <authorList>
            <consortium name="Swine Surveillance"/>
        </authorList>
    </citation>
    <scope>NUCLEOTIDE SEQUENCE [LARGE SCALE GENOMIC DNA]</scope>
    <source>
        <strain evidence="1 2">CECT 8383</strain>
    </source>
</reference>
<organism evidence="1 2">
    <name type="scientific">Thalassovita mediterranea</name>
    <dbReference type="NCBI Taxonomy" id="340021"/>
    <lineage>
        <taxon>Bacteria</taxon>
        <taxon>Pseudomonadati</taxon>
        <taxon>Pseudomonadota</taxon>
        <taxon>Alphaproteobacteria</taxon>
        <taxon>Rhodobacterales</taxon>
        <taxon>Roseobacteraceae</taxon>
        <taxon>Thalassovita</taxon>
    </lineage>
</organism>
<gene>
    <name evidence="1" type="ORF">TM5383_00654</name>
</gene>
<evidence type="ECO:0008006" key="3">
    <source>
        <dbReference type="Google" id="ProtNLM"/>
    </source>
</evidence>
<dbReference type="AlphaFoldDB" id="A0A0P1GMI9"/>
<sequence>MPRKKVALVFSSSNTQFIMDRLVGEFDQQGFDAIEYTDGDPDLLDADAIILAADISKLTKTVRLLMQNAASRPPTIAWAYEPVIPNDFAAWANTWASRAIATAQAAKRHQKLMRRLTRLMFASISLFGTGPWGRSLTAKELQFSYAYTLALKSGLNQGWIDGVACSTYEKKDTVANWGAPTTFAPLSIDWKPEREPAFEEKRDIDVLFLGRLSNWRRTTRLMRLSTKLRRAGYNVKIVTHGLRGKERDAVLDRTRIVLHLTKYPWDTAWMRFYMASTHGAAVVSETLSNPSPMRPGQDFKTADARDLEAQILGLLTDEAERQLCVSNCRQTIDAKMSFRQSVAAMIALAEQAKDKGKPCRQI</sequence>
<dbReference type="RefSeq" id="WP_058317622.1">
    <property type="nucleotide sequence ID" value="NZ_CYSF01000005.1"/>
</dbReference>
<dbReference type="Proteomes" id="UP000051681">
    <property type="component" value="Unassembled WGS sequence"/>
</dbReference>
<keyword evidence="2" id="KW-1185">Reference proteome</keyword>
<dbReference type="SUPFAM" id="SSF53756">
    <property type="entry name" value="UDP-Glycosyltransferase/glycogen phosphorylase"/>
    <property type="match status" value="1"/>
</dbReference>
<proteinExistence type="predicted"/>
<name>A0A0P1GMI9_9RHOB</name>
<dbReference type="OrthoDB" id="8006063at2"/>
<protein>
    <recommendedName>
        <fullName evidence="3">Glycosyl transferases group 1</fullName>
    </recommendedName>
</protein>
<dbReference type="STRING" id="340021.TM5383_00654"/>
<accession>A0A0P1GMI9</accession>
<evidence type="ECO:0000313" key="2">
    <source>
        <dbReference type="Proteomes" id="UP000051681"/>
    </source>
</evidence>
<dbReference type="EMBL" id="CYSF01000005">
    <property type="protein sequence ID" value="CUH83464.1"/>
    <property type="molecule type" value="Genomic_DNA"/>
</dbReference>